<keyword evidence="2" id="KW-0812">Transmembrane</keyword>
<evidence type="ECO:0000256" key="2">
    <source>
        <dbReference type="SAM" id="Phobius"/>
    </source>
</evidence>
<gene>
    <name evidence="3" type="ORF">FNU79_08690</name>
</gene>
<organism evidence="3 4">
    <name type="scientific">Deinococcus detaillensis</name>
    <dbReference type="NCBI Taxonomy" id="2592048"/>
    <lineage>
        <taxon>Bacteria</taxon>
        <taxon>Thermotogati</taxon>
        <taxon>Deinococcota</taxon>
        <taxon>Deinococci</taxon>
        <taxon>Deinococcales</taxon>
        <taxon>Deinococcaceae</taxon>
        <taxon>Deinococcus</taxon>
    </lineage>
</organism>
<protein>
    <submittedName>
        <fullName evidence="3">Uncharacterized protein</fullName>
    </submittedName>
</protein>
<name>A0A553V062_9DEIO</name>
<feature type="transmembrane region" description="Helical" evidence="2">
    <location>
        <begin position="52"/>
        <end position="72"/>
    </location>
</feature>
<dbReference type="Proteomes" id="UP000316092">
    <property type="component" value="Unassembled WGS sequence"/>
</dbReference>
<accession>A0A553V062</accession>
<keyword evidence="1" id="KW-0175">Coiled coil</keyword>
<proteinExistence type="predicted"/>
<feature type="coiled-coil region" evidence="1">
    <location>
        <begin position="3"/>
        <end position="40"/>
    </location>
</feature>
<sequence>MLSQEEKRQILAEETALADAERAEQERVAHQQAQAAYRAEVRAAQRAGTTRWGWLLAGLVVWAGASAVFLVFRQPAAPDDLSGGVASSALIERCKHELLNQLGQLAAQFPADAEAAQQITANTDGKRWDGWVESSSNFSGRAEFSCQYNPPTDTVEAQLIR</sequence>
<evidence type="ECO:0000256" key="1">
    <source>
        <dbReference type="SAM" id="Coils"/>
    </source>
</evidence>
<dbReference type="OrthoDB" id="70179at2"/>
<reference evidence="3 4" key="1">
    <citation type="submission" date="2019-07" db="EMBL/GenBank/DDBJ databases">
        <title>Deinococcus detaillus sp. nov., isolated from humus soil in Antarctica.</title>
        <authorList>
            <person name="Zhang K."/>
        </authorList>
    </citation>
    <scope>NUCLEOTIDE SEQUENCE [LARGE SCALE GENOMIC DNA]</scope>
    <source>
        <strain evidence="3 4">H1</strain>
    </source>
</reference>
<keyword evidence="4" id="KW-1185">Reference proteome</keyword>
<dbReference type="EMBL" id="VKDB01000007">
    <property type="protein sequence ID" value="TSA85853.1"/>
    <property type="molecule type" value="Genomic_DNA"/>
</dbReference>
<keyword evidence="2" id="KW-1133">Transmembrane helix</keyword>
<evidence type="ECO:0000313" key="3">
    <source>
        <dbReference type="EMBL" id="TSA85853.1"/>
    </source>
</evidence>
<dbReference type="RefSeq" id="WP_143720469.1">
    <property type="nucleotide sequence ID" value="NZ_VKDB01000007.1"/>
</dbReference>
<evidence type="ECO:0000313" key="4">
    <source>
        <dbReference type="Proteomes" id="UP000316092"/>
    </source>
</evidence>
<dbReference type="AlphaFoldDB" id="A0A553V062"/>
<comment type="caution">
    <text evidence="3">The sequence shown here is derived from an EMBL/GenBank/DDBJ whole genome shotgun (WGS) entry which is preliminary data.</text>
</comment>
<keyword evidence="2" id="KW-0472">Membrane</keyword>